<protein>
    <submittedName>
        <fullName evidence="2">Gamma-glutamylcyclotransferase family protein</fullName>
    </submittedName>
</protein>
<dbReference type="InterPro" id="IPR013024">
    <property type="entry name" value="GGCT-like"/>
</dbReference>
<dbReference type="InterPro" id="IPR036568">
    <property type="entry name" value="GGCT-like_sf"/>
</dbReference>
<proteinExistence type="predicted"/>
<keyword evidence="3" id="KW-1185">Reference proteome</keyword>
<reference evidence="2 3" key="1">
    <citation type="submission" date="2024-06" db="EMBL/GenBank/DDBJ databases">
        <title>The Natural Products Discovery Center: Release of the First 8490 Sequenced Strains for Exploring Actinobacteria Biosynthetic Diversity.</title>
        <authorList>
            <person name="Kalkreuter E."/>
            <person name="Kautsar S.A."/>
            <person name="Yang D."/>
            <person name="Bader C.D."/>
            <person name="Teijaro C.N."/>
            <person name="Fluegel L."/>
            <person name="Davis C.M."/>
            <person name="Simpson J.R."/>
            <person name="Lauterbach L."/>
            <person name="Steele A.D."/>
            <person name="Gui C."/>
            <person name="Meng S."/>
            <person name="Li G."/>
            <person name="Viehrig K."/>
            <person name="Ye F."/>
            <person name="Su P."/>
            <person name="Kiefer A.F."/>
            <person name="Nichols A."/>
            <person name="Cepeda A.J."/>
            <person name="Yan W."/>
            <person name="Fan B."/>
            <person name="Jiang Y."/>
            <person name="Adhikari A."/>
            <person name="Zheng C.-J."/>
            <person name="Schuster L."/>
            <person name="Cowan T.M."/>
            <person name="Smanski M.J."/>
            <person name="Chevrette M.G."/>
            <person name="De Carvalho L.P.S."/>
            <person name="Shen B."/>
        </authorList>
    </citation>
    <scope>NUCLEOTIDE SEQUENCE [LARGE SCALE GENOMIC DNA]</scope>
    <source>
        <strain evidence="2 3">NPDC052347</strain>
    </source>
</reference>
<organism evidence="2 3">
    <name type="scientific">Streptomyces orinoci</name>
    <name type="common">Streptoverticillium orinoci</name>
    <dbReference type="NCBI Taxonomy" id="67339"/>
    <lineage>
        <taxon>Bacteria</taxon>
        <taxon>Bacillati</taxon>
        <taxon>Actinomycetota</taxon>
        <taxon>Actinomycetes</taxon>
        <taxon>Kitasatosporales</taxon>
        <taxon>Streptomycetaceae</taxon>
        <taxon>Streptomyces</taxon>
    </lineage>
</organism>
<evidence type="ECO:0000313" key="2">
    <source>
        <dbReference type="EMBL" id="MEV5505351.1"/>
    </source>
</evidence>
<evidence type="ECO:0000259" key="1">
    <source>
        <dbReference type="Pfam" id="PF06094"/>
    </source>
</evidence>
<dbReference type="SUPFAM" id="SSF110857">
    <property type="entry name" value="Gamma-glutamyl cyclotransferase-like"/>
    <property type="match status" value="1"/>
</dbReference>
<name>A0ABV3JR35_STRON</name>
<dbReference type="Gene3D" id="3.10.490.10">
    <property type="entry name" value="Gamma-glutamyl cyclotransferase-like"/>
    <property type="match status" value="1"/>
</dbReference>
<evidence type="ECO:0000313" key="3">
    <source>
        <dbReference type="Proteomes" id="UP001552594"/>
    </source>
</evidence>
<dbReference type="Proteomes" id="UP001552594">
    <property type="component" value="Unassembled WGS sequence"/>
</dbReference>
<dbReference type="Pfam" id="PF06094">
    <property type="entry name" value="GGACT"/>
    <property type="match status" value="1"/>
</dbReference>
<dbReference type="RefSeq" id="WP_241560937.1">
    <property type="nucleotide sequence ID" value="NZ_JBFAUK010000002.1"/>
</dbReference>
<gene>
    <name evidence="2" type="ORF">AB0L16_02600</name>
</gene>
<dbReference type="InterPro" id="IPR009288">
    <property type="entry name" value="AIG2-like_dom"/>
</dbReference>
<sequence length="136" mass="14760">MPQLPLFVYGTLRPGRHNYARYLQGHTTAEKPARLRGAALYEGPGYPFAVPAPHSQVHGDLITLAPAGYAAVLTTLDALEGYAPGAPDNLYERVALPVELPTGERPPAWVYLATPTLAHTLRTTGTPIPHGRWPHH</sequence>
<feature type="domain" description="Gamma-glutamylcyclotransferase AIG2-like" evidence="1">
    <location>
        <begin position="6"/>
        <end position="133"/>
    </location>
</feature>
<dbReference type="CDD" id="cd06661">
    <property type="entry name" value="GGCT_like"/>
    <property type="match status" value="1"/>
</dbReference>
<dbReference type="EMBL" id="JBFAUK010000002">
    <property type="protein sequence ID" value="MEV5505351.1"/>
    <property type="molecule type" value="Genomic_DNA"/>
</dbReference>
<comment type="caution">
    <text evidence="2">The sequence shown here is derived from an EMBL/GenBank/DDBJ whole genome shotgun (WGS) entry which is preliminary data.</text>
</comment>
<accession>A0ABV3JR35</accession>